<dbReference type="STRING" id="1619013.UT41_C0001G0361"/>
<protein>
    <submittedName>
        <fullName evidence="1">Uncharacterized protein</fullName>
    </submittedName>
</protein>
<dbReference type="Proteomes" id="UP000034665">
    <property type="component" value="Unassembled WGS sequence"/>
</dbReference>
<dbReference type="AlphaFoldDB" id="A0A0G0RGN4"/>
<sequence length="194" mass="22323">MGIESENNFKSQFEKAPIKIAEIAPIEESRNTWVRDRKHLKELVEAPLLSACEVLWDKNIRTLSTSANTKDIKYGSAHLIIDFDSLSDENKKIGENLGEVFWGDNMNQLKIEIPVTESSTTNDIKSLADSIAHKFGNQKMTWAPFYTLEQVRRIYGIDPNDEAYGVDDFTSQFHYDSERKLFFLSEEHARKSKD</sequence>
<evidence type="ECO:0000313" key="1">
    <source>
        <dbReference type="EMBL" id="KKR12817.1"/>
    </source>
</evidence>
<gene>
    <name evidence="1" type="ORF">UT41_C0001G0361</name>
</gene>
<proteinExistence type="predicted"/>
<accession>A0A0G0RGN4</accession>
<organism evidence="1 2">
    <name type="scientific">Candidatus Wolfebacteria bacterium GW2011_GWC2_39_22</name>
    <dbReference type="NCBI Taxonomy" id="1619013"/>
    <lineage>
        <taxon>Bacteria</taxon>
        <taxon>Candidatus Wolfeibacteriota</taxon>
    </lineage>
</organism>
<evidence type="ECO:0000313" key="2">
    <source>
        <dbReference type="Proteomes" id="UP000034665"/>
    </source>
</evidence>
<dbReference type="EMBL" id="LBWR01000001">
    <property type="protein sequence ID" value="KKR12817.1"/>
    <property type="molecule type" value="Genomic_DNA"/>
</dbReference>
<comment type="caution">
    <text evidence="1">The sequence shown here is derived from an EMBL/GenBank/DDBJ whole genome shotgun (WGS) entry which is preliminary data.</text>
</comment>
<name>A0A0G0RGN4_9BACT</name>
<reference evidence="1 2" key="1">
    <citation type="journal article" date="2015" name="Nature">
        <title>rRNA introns, odd ribosomes, and small enigmatic genomes across a large radiation of phyla.</title>
        <authorList>
            <person name="Brown C.T."/>
            <person name="Hug L.A."/>
            <person name="Thomas B.C."/>
            <person name="Sharon I."/>
            <person name="Castelle C.J."/>
            <person name="Singh A."/>
            <person name="Wilkins M.J."/>
            <person name="Williams K.H."/>
            <person name="Banfield J.F."/>
        </authorList>
    </citation>
    <scope>NUCLEOTIDE SEQUENCE [LARGE SCALE GENOMIC DNA]</scope>
</reference>